<gene>
    <name evidence="2" type="ORF">B0T20DRAFT_384824</name>
</gene>
<accession>A0AAE0P2F5</accession>
<keyword evidence="3" id="KW-1185">Reference proteome</keyword>
<dbReference type="Proteomes" id="UP001281003">
    <property type="component" value="Unassembled WGS sequence"/>
</dbReference>
<sequence length="73" mass="8340">MDIRNKRRTLTVVLFELVWVSCNVEPWMSIGSAEKRSDGLGKKGYRSPTLLFPFFLLSYHKHGTHGTSRSLSV</sequence>
<evidence type="ECO:0008006" key="4">
    <source>
        <dbReference type="Google" id="ProtNLM"/>
    </source>
</evidence>
<evidence type="ECO:0000256" key="1">
    <source>
        <dbReference type="SAM" id="SignalP"/>
    </source>
</evidence>
<evidence type="ECO:0000313" key="3">
    <source>
        <dbReference type="Proteomes" id="UP001281003"/>
    </source>
</evidence>
<feature type="chain" id="PRO_5042012642" description="Secreted protein" evidence="1">
    <location>
        <begin position="25"/>
        <end position="73"/>
    </location>
</feature>
<comment type="caution">
    <text evidence="2">The sequence shown here is derived from an EMBL/GenBank/DDBJ whole genome shotgun (WGS) entry which is preliminary data.</text>
</comment>
<reference evidence="2" key="1">
    <citation type="journal article" date="2023" name="Mol. Phylogenet. Evol.">
        <title>Genome-scale phylogeny and comparative genomics of the fungal order Sordariales.</title>
        <authorList>
            <person name="Hensen N."/>
            <person name="Bonometti L."/>
            <person name="Westerberg I."/>
            <person name="Brannstrom I.O."/>
            <person name="Guillou S."/>
            <person name="Cros-Aarteil S."/>
            <person name="Calhoun S."/>
            <person name="Haridas S."/>
            <person name="Kuo A."/>
            <person name="Mondo S."/>
            <person name="Pangilinan J."/>
            <person name="Riley R."/>
            <person name="LaButti K."/>
            <person name="Andreopoulos B."/>
            <person name="Lipzen A."/>
            <person name="Chen C."/>
            <person name="Yan M."/>
            <person name="Daum C."/>
            <person name="Ng V."/>
            <person name="Clum A."/>
            <person name="Steindorff A."/>
            <person name="Ohm R.A."/>
            <person name="Martin F."/>
            <person name="Silar P."/>
            <person name="Natvig D.O."/>
            <person name="Lalanne C."/>
            <person name="Gautier V."/>
            <person name="Ament-Velasquez S.L."/>
            <person name="Kruys A."/>
            <person name="Hutchinson M.I."/>
            <person name="Powell A.J."/>
            <person name="Barry K."/>
            <person name="Miller A.N."/>
            <person name="Grigoriev I.V."/>
            <person name="Debuchy R."/>
            <person name="Gladieux P."/>
            <person name="Hiltunen Thoren M."/>
            <person name="Johannesson H."/>
        </authorList>
    </citation>
    <scope>NUCLEOTIDE SEQUENCE</scope>
    <source>
        <strain evidence="2">FGSC 1904</strain>
    </source>
</reference>
<proteinExistence type="predicted"/>
<dbReference type="AlphaFoldDB" id="A0AAE0P2F5"/>
<evidence type="ECO:0000313" key="2">
    <source>
        <dbReference type="EMBL" id="KAK3392174.1"/>
    </source>
</evidence>
<keyword evidence="1" id="KW-0732">Signal</keyword>
<protein>
    <recommendedName>
        <fullName evidence="4">Secreted protein</fullName>
    </recommendedName>
</protein>
<dbReference type="EMBL" id="JAUTDP010000012">
    <property type="protein sequence ID" value="KAK3392174.1"/>
    <property type="molecule type" value="Genomic_DNA"/>
</dbReference>
<feature type="signal peptide" evidence="1">
    <location>
        <begin position="1"/>
        <end position="24"/>
    </location>
</feature>
<name>A0AAE0P2F5_SORBR</name>
<reference evidence="2" key="2">
    <citation type="submission" date="2023-07" db="EMBL/GenBank/DDBJ databases">
        <authorList>
            <consortium name="Lawrence Berkeley National Laboratory"/>
            <person name="Haridas S."/>
            <person name="Hensen N."/>
            <person name="Bonometti L."/>
            <person name="Westerberg I."/>
            <person name="Brannstrom I.O."/>
            <person name="Guillou S."/>
            <person name="Cros-Aarteil S."/>
            <person name="Calhoun S."/>
            <person name="Kuo A."/>
            <person name="Mondo S."/>
            <person name="Pangilinan J."/>
            <person name="Riley R."/>
            <person name="LaButti K."/>
            <person name="Andreopoulos B."/>
            <person name="Lipzen A."/>
            <person name="Chen C."/>
            <person name="Yanf M."/>
            <person name="Daum C."/>
            <person name="Ng V."/>
            <person name="Clum A."/>
            <person name="Steindorff A."/>
            <person name="Ohm R."/>
            <person name="Martin F."/>
            <person name="Silar P."/>
            <person name="Natvig D."/>
            <person name="Lalanne C."/>
            <person name="Gautier V."/>
            <person name="Ament-velasquez S.L."/>
            <person name="Kruys A."/>
            <person name="Hutchinson M.I."/>
            <person name="Powell A.J."/>
            <person name="Barry K."/>
            <person name="Miller A.N."/>
            <person name="Grigoriev I.V."/>
            <person name="Debuchy R."/>
            <person name="Gladieux P."/>
            <person name="Thoren M.H."/>
            <person name="Johannesson H."/>
        </authorList>
    </citation>
    <scope>NUCLEOTIDE SEQUENCE</scope>
    <source>
        <strain evidence="2">FGSC 1904</strain>
    </source>
</reference>
<organism evidence="2 3">
    <name type="scientific">Sordaria brevicollis</name>
    <dbReference type="NCBI Taxonomy" id="83679"/>
    <lineage>
        <taxon>Eukaryota</taxon>
        <taxon>Fungi</taxon>
        <taxon>Dikarya</taxon>
        <taxon>Ascomycota</taxon>
        <taxon>Pezizomycotina</taxon>
        <taxon>Sordariomycetes</taxon>
        <taxon>Sordariomycetidae</taxon>
        <taxon>Sordariales</taxon>
        <taxon>Sordariaceae</taxon>
        <taxon>Sordaria</taxon>
    </lineage>
</organism>